<keyword evidence="2" id="KW-1185">Reference proteome</keyword>
<proteinExistence type="predicted"/>
<dbReference type="Proteomes" id="UP001234297">
    <property type="component" value="Chromosome 2"/>
</dbReference>
<accession>A0ACC2MFT7</accession>
<sequence>MATSNVHETPSKEYNEPITVVEKGWKNIHLTQYQGHWTSPQHIAAVMAFREHFESHSDDIILTTQPKSGTTWLKALTFTVTNRNLHDFDNHPLLKTNPHDLVPFLDIELYANGHIPDLTNLPSPRLFASHLPYNLLPTSMIKSDCRIIYLCRNPKDTFVSMWKFNNKFLPEDAPVPIQEAFELFYKGITPGGPFWEHVLGHWKASFKRPERVLFIKYEELKEDPTFHLRRLAEFLGYPFSLEEERRGIIEKIQRLCSFENLTSLDVNKSGNTRIGIKTENYFRRGVVGDWSKFEIAIDEQPRVKKWVFDKICQFWKNWKSKLKQTHYDPFHTTRERLQYRLDRVDPVQWVLLIEFWRTKDGMERSKRNAENRALQTMNHIAGTKSFALIREEETCLSEEKLWSSSHTSDLSVLPWSCAQIVRETQLQGLGFSLILYAWKILHWFCSRDLSTPSGERHLGASVFVSACLCTLATPMN</sequence>
<organism evidence="1 2">
    <name type="scientific">Persea americana</name>
    <name type="common">Avocado</name>
    <dbReference type="NCBI Taxonomy" id="3435"/>
    <lineage>
        <taxon>Eukaryota</taxon>
        <taxon>Viridiplantae</taxon>
        <taxon>Streptophyta</taxon>
        <taxon>Embryophyta</taxon>
        <taxon>Tracheophyta</taxon>
        <taxon>Spermatophyta</taxon>
        <taxon>Magnoliopsida</taxon>
        <taxon>Magnoliidae</taxon>
        <taxon>Laurales</taxon>
        <taxon>Lauraceae</taxon>
        <taxon>Persea</taxon>
    </lineage>
</organism>
<reference evidence="1 2" key="1">
    <citation type="journal article" date="2022" name="Hortic Res">
        <title>A haplotype resolved chromosomal level avocado genome allows analysis of novel avocado genes.</title>
        <authorList>
            <person name="Nath O."/>
            <person name="Fletcher S.J."/>
            <person name="Hayward A."/>
            <person name="Shaw L.M."/>
            <person name="Masouleh A.K."/>
            <person name="Furtado A."/>
            <person name="Henry R.J."/>
            <person name="Mitter N."/>
        </authorList>
    </citation>
    <scope>NUCLEOTIDE SEQUENCE [LARGE SCALE GENOMIC DNA]</scope>
    <source>
        <strain evidence="2">cv. Hass</strain>
    </source>
</reference>
<evidence type="ECO:0000313" key="1">
    <source>
        <dbReference type="EMBL" id="KAJ8644572.1"/>
    </source>
</evidence>
<name>A0ACC2MFT7_PERAE</name>
<comment type="caution">
    <text evidence="1">The sequence shown here is derived from an EMBL/GenBank/DDBJ whole genome shotgun (WGS) entry which is preliminary data.</text>
</comment>
<gene>
    <name evidence="1" type="ORF">MRB53_006320</name>
</gene>
<dbReference type="EMBL" id="CM056810">
    <property type="protein sequence ID" value="KAJ8644572.1"/>
    <property type="molecule type" value="Genomic_DNA"/>
</dbReference>
<evidence type="ECO:0000313" key="2">
    <source>
        <dbReference type="Proteomes" id="UP001234297"/>
    </source>
</evidence>
<protein>
    <submittedName>
        <fullName evidence="1">Uncharacterized protein</fullName>
    </submittedName>
</protein>